<dbReference type="AlphaFoldDB" id="C8PJV8"/>
<sequence length="220" mass="25582">MKNKPILAIFDFCDTIFDGQSVTFFLNFLESKLPLYKRIYAKVMKKINKIPPSNSKEYKENLMQVFYGIEEETINKYCSEFYSKVILNRLHKCVIEALLYHKKERHIIAIVSGGFDIYLKYFARDYGIDYLICTKLEFKSGIFVSKILGDECLGNGKLELLSKNLNLSDYDLLNSFCYSDSRSDLPLFSLVGNKVIVKNNQDISWANDSFQILEVDRKYA</sequence>
<dbReference type="SUPFAM" id="SSF56784">
    <property type="entry name" value="HAD-like"/>
    <property type="match status" value="1"/>
</dbReference>
<dbReference type="InterPro" id="IPR006385">
    <property type="entry name" value="HAD_hydro_SerB1"/>
</dbReference>
<dbReference type="GO" id="GO:0046872">
    <property type="term" value="F:metal ion binding"/>
    <property type="evidence" value="ECO:0007669"/>
    <property type="project" value="UniProtKB-KW"/>
</dbReference>
<dbReference type="Gene3D" id="3.40.50.1000">
    <property type="entry name" value="HAD superfamily/HAD-like"/>
    <property type="match status" value="1"/>
</dbReference>
<keyword evidence="2 4" id="KW-0378">Hydrolase</keyword>
<dbReference type="STRING" id="824.CGRAC_0734"/>
<evidence type="ECO:0000313" key="4">
    <source>
        <dbReference type="EMBL" id="EEV17213.1"/>
    </source>
</evidence>
<reference evidence="4 5" key="1">
    <citation type="submission" date="2009-07" db="EMBL/GenBank/DDBJ databases">
        <authorList>
            <person name="Madupu R."/>
            <person name="Sebastian Y."/>
            <person name="Durkin A.S."/>
            <person name="Torralba M."/>
            <person name="Methe B."/>
            <person name="Sutton G.G."/>
            <person name="Strausberg R.L."/>
            <person name="Nelson K.E."/>
        </authorList>
    </citation>
    <scope>NUCLEOTIDE SEQUENCE [LARGE SCALE GENOMIC DNA]</scope>
    <source>
        <strain evidence="4 5">RM3268</strain>
    </source>
</reference>
<comment type="caution">
    <text evidence="4">The sequence shown here is derived from an EMBL/GenBank/DDBJ whole genome shotgun (WGS) entry which is preliminary data.</text>
</comment>
<dbReference type="EMBL" id="ACYG01000027">
    <property type="protein sequence ID" value="EEV17213.1"/>
    <property type="molecule type" value="Genomic_DNA"/>
</dbReference>
<accession>C8PJV8</accession>
<protein>
    <submittedName>
        <fullName evidence="4">HAD hydrolase, family IB</fullName>
    </submittedName>
</protein>
<proteinExistence type="predicted"/>
<dbReference type="PANTHER" id="PTHR43344:SF13">
    <property type="entry name" value="PHOSPHATASE RV3661-RELATED"/>
    <property type="match status" value="1"/>
</dbReference>
<dbReference type="Proteomes" id="UP000005709">
    <property type="component" value="Unassembled WGS sequence"/>
</dbReference>
<keyword evidence="3" id="KW-0460">Magnesium</keyword>
<dbReference type="PANTHER" id="PTHR43344">
    <property type="entry name" value="PHOSPHOSERINE PHOSPHATASE"/>
    <property type="match status" value="1"/>
</dbReference>
<dbReference type="Gene3D" id="1.20.1440.100">
    <property type="entry name" value="SG protein - dephosphorylation function"/>
    <property type="match status" value="1"/>
</dbReference>
<dbReference type="eggNOG" id="COG0560">
    <property type="taxonomic scope" value="Bacteria"/>
</dbReference>
<evidence type="ECO:0000256" key="1">
    <source>
        <dbReference type="ARBA" id="ARBA00022723"/>
    </source>
</evidence>
<dbReference type="InterPro" id="IPR023214">
    <property type="entry name" value="HAD_sf"/>
</dbReference>
<dbReference type="GO" id="GO:0016787">
    <property type="term" value="F:hydrolase activity"/>
    <property type="evidence" value="ECO:0007669"/>
    <property type="project" value="UniProtKB-KW"/>
</dbReference>
<evidence type="ECO:0000313" key="5">
    <source>
        <dbReference type="Proteomes" id="UP000005709"/>
    </source>
</evidence>
<evidence type="ECO:0000256" key="3">
    <source>
        <dbReference type="ARBA" id="ARBA00022842"/>
    </source>
</evidence>
<dbReference type="InterPro" id="IPR050582">
    <property type="entry name" value="HAD-like_SerB"/>
</dbReference>
<dbReference type="InterPro" id="IPR036412">
    <property type="entry name" value="HAD-like_sf"/>
</dbReference>
<keyword evidence="1" id="KW-0479">Metal-binding</keyword>
<gene>
    <name evidence="4" type="ORF">CAMGR0001_1509</name>
</gene>
<evidence type="ECO:0000256" key="2">
    <source>
        <dbReference type="ARBA" id="ARBA00022801"/>
    </source>
</evidence>
<organism evidence="4 5">
    <name type="scientific">Campylobacter gracilis RM3268</name>
    <dbReference type="NCBI Taxonomy" id="553220"/>
    <lineage>
        <taxon>Bacteria</taxon>
        <taxon>Pseudomonadati</taxon>
        <taxon>Campylobacterota</taxon>
        <taxon>Epsilonproteobacteria</taxon>
        <taxon>Campylobacterales</taxon>
        <taxon>Campylobacteraceae</taxon>
        <taxon>Campylobacter</taxon>
    </lineage>
</organism>
<dbReference type="RefSeq" id="WP_005872251.1">
    <property type="nucleotide sequence ID" value="NZ_ACYG01000027.1"/>
</dbReference>
<dbReference type="Pfam" id="PF12710">
    <property type="entry name" value="HAD"/>
    <property type="match status" value="1"/>
</dbReference>
<dbReference type="NCBIfam" id="TIGR01490">
    <property type="entry name" value="HAD-SF-IB-hyp1"/>
    <property type="match status" value="1"/>
</dbReference>
<dbReference type="OrthoDB" id="9784466at2"/>
<dbReference type="NCBIfam" id="TIGR01488">
    <property type="entry name" value="HAD-SF-IB"/>
    <property type="match status" value="1"/>
</dbReference>
<keyword evidence="5" id="KW-1185">Reference proteome</keyword>
<name>C8PJV8_9BACT</name>